<dbReference type="Gene3D" id="1.10.3270.10">
    <property type="entry name" value="HMGR, N-terminal domain"/>
    <property type="match status" value="1"/>
</dbReference>
<dbReference type="KEGG" id="loa:LOAG_01960"/>
<evidence type="ECO:0000256" key="1">
    <source>
        <dbReference type="ARBA" id="ARBA00005084"/>
    </source>
</evidence>
<organism evidence="8 9">
    <name type="scientific">Loa loa</name>
    <name type="common">Eye worm</name>
    <name type="synonym">Filaria loa</name>
    <dbReference type="NCBI Taxonomy" id="7209"/>
    <lineage>
        <taxon>Eukaryota</taxon>
        <taxon>Metazoa</taxon>
        <taxon>Ecdysozoa</taxon>
        <taxon>Nematoda</taxon>
        <taxon>Chromadorea</taxon>
        <taxon>Rhabditida</taxon>
        <taxon>Spirurina</taxon>
        <taxon>Spiruromorpha</taxon>
        <taxon>Filarioidea</taxon>
        <taxon>Onchocercidae</taxon>
        <taxon>Loa</taxon>
    </lineage>
</organism>
<dbReference type="GO" id="GO:0004420">
    <property type="term" value="F:hydroxymethylglutaryl-CoA reductase (NADPH) activity"/>
    <property type="evidence" value="ECO:0007669"/>
    <property type="project" value="UniProtKB-EC"/>
</dbReference>
<dbReference type="CDD" id="cd00643">
    <property type="entry name" value="HMG-CoA_reductase_classI"/>
    <property type="match status" value="1"/>
</dbReference>
<gene>
    <name evidence="7 9" type="ORF">LOAG_01960</name>
</gene>
<dbReference type="PROSITE" id="PS00066">
    <property type="entry name" value="HMG_COA_REDUCTASE_1"/>
    <property type="match status" value="1"/>
</dbReference>
<dbReference type="GO" id="GO:0015936">
    <property type="term" value="P:coenzyme A metabolic process"/>
    <property type="evidence" value="ECO:0007669"/>
    <property type="project" value="InterPro"/>
</dbReference>
<feature type="compositionally biased region" description="Polar residues" evidence="6">
    <location>
        <begin position="69"/>
        <end position="85"/>
    </location>
</feature>
<evidence type="ECO:0000313" key="7">
    <source>
        <dbReference type="EMBL" id="EFO26527.1"/>
    </source>
</evidence>
<dbReference type="Gene3D" id="3.90.770.10">
    <property type="entry name" value="3-hydroxy-3-methylglutaryl-coenzyme A Reductase, Chain A, domain 2"/>
    <property type="match status" value="1"/>
</dbReference>
<dbReference type="GO" id="GO:0008299">
    <property type="term" value="P:isoprenoid biosynthetic process"/>
    <property type="evidence" value="ECO:0007669"/>
    <property type="project" value="InterPro"/>
</dbReference>
<dbReference type="PANTHER" id="PTHR10572">
    <property type="entry name" value="3-HYDROXY-3-METHYLGLUTARYL-COENZYME A REDUCTASE"/>
    <property type="match status" value="1"/>
</dbReference>
<reference evidence="7 8" key="1">
    <citation type="submission" date="2012-04" db="EMBL/GenBank/DDBJ databases">
        <title>The Genome Sequence of Loa loa.</title>
        <authorList>
            <consortium name="The Broad Institute Genome Sequencing Platform"/>
            <consortium name="Broad Institute Genome Sequencing Center for Infectious Disease"/>
            <person name="Nutman T.B."/>
            <person name="Fink D.L."/>
            <person name="Russ C."/>
            <person name="Young S."/>
            <person name="Zeng Q."/>
            <person name="Gargeya S."/>
            <person name="Alvarado L."/>
            <person name="Berlin A."/>
            <person name="Chapman S.B."/>
            <person name="Chen Z."/>
            <person name="Freedman E."/>
            <person name="Gellesch M."/>
            <person name="Goldberg J."/>
            <person name="Griggs A."/>
            <person name="Gujja S."/>
            <person name="Heilman E.R."/>
            <person name="Heiman D."/>
            <person name="Howarth C."/>
            <person name="Mehta T."/>
            <person name="Neiman D."/>
            <person name="Pearson M."/>
            <person name="Roberts A."/>
            <person name="Saif S."/>
            <person name="Shea T."/>
            <person name="Shenoy N."/>
            <person name="Sisk P."/>
            <person name="Stolte C."/>
            <person name="Sykes S."/>
            <person name="White J."/>
            <person name="Yandava C."/>
            <person name="Haas B."/>
            <person name="Henn M.R."/>
            <person name="Nusbaum C."/>
            <person name="Birren B."/>
        </authorList>
    </citation>
    <scope>NUCLEOTIDE SEQUENCE [LARGE SCALE GENOMIC DNA]</scope>
</reference>
<dbReference type="GO" id="GO:0005778">
    <property type="term" value="C:peroxisomal membrane"/>
    <property type="evidence" value="ECO:0007669"/>
    <property type="project" value="TreeGrafter"/>
</dbReference>
<feature type="compositionally biased region" description="Basic and acidic residues" evidence="6">
    <location>
        <begin position="86"/>
        <end position="95"/>
    </location>
</feature>
<name>A0A1I7W414_LOALO</name>
<dbReference type="FunFam" id="3.30.70.420:FF:000001">
    <property type="entry name" value="3-hydroxy-3-methylglutaryl coenzyme A reductase"/>
    <property type="match status" value="1"/>
</dbReference>
<evidence type="ECO:0000256" key="6">
    <source>
        <dbReference type="SAM" id="MobiDB-lite"/>
    </source>
</evidence>
<accession>A0A1S0U8J2</accession>
<dbReference type="PRINTS" id="PR00071">
    <property type="entry name" value="HMGCOARDTASE"/>
</dbReference>
<dbReference type="Proteomes" id="UP000095285">
    <property type="component" value="Unassembled WGS sequence"/>
</dbReference>
<dbReference type="GO" id="GO:0005789">
    <property type="term" value="C:endoplasmic reticulum membrane"/>
    <property type="evidence" value="ECO:0007669"/>
    <property type="project" value="UniProtKB-SubCell"/>
</dbReference>
<comment type="pathway">
    <text evidence="1 5">Metabolic intermediate biosynthesis; (R)-mevalonate biosynthesis; (R)-mevalonate from acetyl-CoA: step 3/3.</text>
</comment>
<dbReference type="OrthoDB" id="310654at2759"/>
<dbReference type="EC" id="1.1.1.34" evidence="5"/>
<dbReference type="FunCoup" id="A0A1I7W414">
    <property type="interactions" value="1611"/>
</dbReference>
<evidence type="ECO:0000256" key="4">
    <source>
        <dbReference type="ARBA" id="ARBA00023002"/>
    </source>
</evidence>
<dbReference type="Pfam" id="PF00368">
    <property type="entry name" value="HMG-CoA_red"/>
    <property type="match status" value="1"/>
</dbReference>
<dbReference type="GeneID" id="9939339"/>
<evidence type="ECO:0000256" key="3">
    <source>
        <dbReference type="ARBA" id="ARBA00022857"/>
    </source>
</evidence>
<dbReference type="AlphaFoldDB" id="A0A1I7W414"/>
<dbReference type="NCBIfam" id="TIGR00533">
    <property type="entry name" value="HMG_CoA_R_NADP"/>
    <property type="match status" value="1"/>
</dbReference>
<dbReference type="InterPro" id="IPR004554">
    <property type="entry name" value="HMG_CoA_Rdtase_eu_arc"/>
</dbReference>
<keyword evidence="5" id="KW-0256">Endoplasmic reticulum</keyword>
<evidence type="ECO:0000256" key="2">
    <source>
        <dbReference type="ARBA" id="ARBA00007661"/>
    </source>
</evidence>
<dbReference type="InterPro" id="IPR009023">
    <property type="entry name" value="HMG_CoA_Rdtase_NAD(P)-bd_sf"/>
</dbReference>
<dbReference type="CTD" id="9939339"/>
<keyword evidence="8" id="KW-1185">Reference proteome</keyword>
<keyword evidence="3 5" id="KW-0521">NADP</keyword>
<dbReference type="InParanoid" id="A0A1I7W414"/>
<evidence type="ECO:0000256" key="5">
    <source>
        <dbReference type="RuleBase" id="RU361219"/>
    </source>
</evidence>
<dbReference type="InterPro" id="IPR023076">
    <property type="entry name" value="HMG_CoA_Rdtase_CS"/>
</dbReference>
<dbReference type="UniPathway" id="UPA00058">
    <property type="reaction ID" value="UER00103"/>
</dbReference>
<accession>A0A1I7W414</accession>
<dbReference type="PANTHER" id="PTHR10572:SF24">
    <property type="entry name" value="3-HYDROXY-3-METHYLGLUTARYL-COENZYME A REDUCTASE"/>
    <property type="match status" value="1"/>
</dbReference>
<comment type="subcellular location">
    <subcellularLocation>
        <location evidence="5">Endoplasmic reticulum membrane</location>
        <topology evidence="5">Multi-pass membrane protein</topology>
    </subcellularLocation>
</comment>
<dbReference type="PROSITE" id="PS00318">
    <property type="entry name" value="HMG_COA_REDUCTASE_2"/>
    <property type="match status" value="1"/>
</dbReference>
<dbReference type="SUPFAM" id="SSF55035">
    <property type="entry name" value="NAD-binding domain of HMG-CoA reductase"/>
    <property type="match status" value="1"/>
</dbReference>
<dbReference type="InterPro" id="IPR023282">
    <property type="entry name" value="HMG_CoA_Rdtase_N"/>
</dbReference>
<dbReference type="InterPro" id="IPR009029">
    <property type="entry name" value="HMG_CoA_Rdtase_sub-bd_dom_sf"/>
</dbReference>
<evidence type="ECO:0000313" key="9">
    <source>
        <dbReference type="WBParaSite" id="EN70_9422"/>
    </source>
</evidence>
<feature type="region of interest" description="Disordered" evidence="6">
    <location>
        <begin position="60"/>
        <end position="99"/>
    </location>
</feature>
<dbReference type="eggNOG" id="KOG2480">
    <property type="taxonomic scope" value="Eukaryota"/>
</dbReference>
<proteinExistence type="inferred from homology"/>
<protein>
    <recommendedName>
        <fullName evidence="5">3-hydroxy-3-methylglutaryl coenzyme A reductase</fullName>
        <shortName evidence="5">HMG-CoA reductase</shortName>
        <ecNumber evidence="5">1.1.1.34</ecNumber>
    </recommendedName>
</protein>
<dbReference type="SUPFAM" id="SSF56542">
    <property type="entry name" value="Substrate-binding domain of HMG-CoA reductase"/>
    <property type="match status" value="1"/>
</dbReference>
<reference evidence="9" key="2">
    <citation type="submission" date="2016-11" db="UniProtKB">
        <authorList>
            <consortium name="WormBaseParasite"/>
        </authorList>
    </citation>
    <scope>IDENTIFICATION</scope>
</reference>
<sequence length="582" mass="63615">MAKCPRGDFVIDEVWLAKKINDVIVDKDDQWRIKLFNDIISEIGENFKYKTIFTVGPAKTPTEDVDSRAVTQRSSDLGNKLTVSRNPKENEKSDTNDETTSTLIRNLKLGKATDNCASLNDREILQLLNFGHLKQRDLEQKLSNDFFRAVSLRRSHFCETANISLQNLPFQQYDYSYVNGSCCENVIGYVPVPTGIVGPLLMNGRKYFVPMSTTEGALIASTNRGCRAVFESGGITVRIYRDGMTRAPVVQFANVARTLEMKDFLDSPAGFEEIKTVFDSTSSFARLRRVEVDITGRLLFIRFEAETGDAMGMNMVSKGANVVLSYLKEKYPEMEVLSLSGNYCVDKKASAINWIKGRGKSMVAEATIPAAVVQTVLKTTVDALVRLGQAKLLIGSSLAGTIGGWNAHAANVVAAIFIATGQDVAQVVSSSMCLTTMEKTELGDLYISCNMRCLEVGTVGGGTILPAQNACLQIMGCGTPTSVPGECATRLAEIICSTVLAGELSLLAAQCSNDLVKSHIRLNRSTKCLLTSAGSAPNFRRESSAVTCDSDGQKKVRVEISFREHPVTEKPVKFEMQCSNIL</sequence>
<dbReference type="RefSeq" id="XP_003137546.1">
    <property type="nucleotide sequence ID" value="XM_003137498.2"/>
</dbReference>
<evidence type="ECO:0000313" key="8">
    <source>
        <dbReference type="Proteomes" id="UP000095285"/>
    </source>
</evidence>
<dbReference type="STRING" id="7209.A0A1I7W414"/>
<comment type="similarity">
    <text evidence="2 5">Belongs to the HMG-CoA reductase family.</text>
</comment>
<dbReference type="WBParaSite" id="EN70_9422">
    <property type="protein sequence ID" value="EN70_9422"/>
    <property type="gene ID" value="EN70_9422"/>
</dbReference>
<dbReference type="InterPro" id="IPR002202">
    <property type="entry name" value="HMG_CoA_Rdtase"/>
</dbReference>
<dbReference type="GO" id="GO:0016126">
    <property type="term" value="P:sterol biosynthetic process"/>
    <property type="evidence" value="ECO:0007669"/>
    <property type="project" value="TreeGrafter"/>
</dbReference>
<keyword evidence="4 5" id="KW-0560">Oxidoreductase</keyword>
<dbReference type="PROSITE" id="PS50065">
    <property type="entry name" value="HMG_COA_REDUCTASE_4"/>
    <property type="match status" value="1"/>
</dbReference>
<dbReference type="InterPro" id="IPR023074">
    <property type="entry name" value="HMG_CoA_Rdtase_cat_sf"/>
</dbReference>
<dbReference type="EMBL" id="JH712277">
    <property type="protein sequence ID" value="EFO26527.1"/>
    <property type="molecule type" value="Genomic_DNA"/>
</dbReference>
<comment type="catalytic activity">
    <reaction evidence="5">
        <text>(R)-mevalonate + 2 NADP(+) + CoA = (3S)-3-hydroxy-3-methylglutaryl-CoA + 2 NADPH + 2 H(+)</text>
        <dbReference type="Rhea" id="RHEA:15989"/>
        <dbReference type="ChEBI" id="CHEBI:15378"/>
        <dbReference type="ChEBI" id="CHEBI:36464"/>
        <dbReference type="ChEBI" id="CHEBI:43074"/>
        <dbReference type="ChEBI" id="CHEBI:57287"/>
        <dbReference type="ChEBI" id="CHEBI:57783"/>
        <dbReference type="ChEBI" id="CHEBI:58349"/>
        <dbReference type="EC" id="1.1.1.34"/>
    </reaction>
</comment>
<dbReference type="OMA" id="VGRNIEN"/>
<dbReference type="Gene3D" id="3.30.70.420">
    <property type="entry name" value="Hydroxymethylglutaryl-CoA reductase, class I/II, NAD/NADP-binding domain"/>
    <property type="match status" value="1"/>
</dbReference>